<dbReference type="InterPro" id="IPR036597">
    <property type="entry name" value="Fido-like_dom_sf"/>
</dbReference>
<gene>
    <name evidence="1" type="ORF">D779_4044</name>
</gene>
<accession>W9V6U7</accession>
<organism evidence="1 2">
    <name type="scientific">Imhoffiella purpurea</name>
    <dbReference type="NCBI Taxonomy" id="1249627"/>
    <lineage>
        <taxon>Bacteria</taxon>
        <taxon>Pseudomonadati</taxon>
        <taxon>Pseudomonadota</taxon>
        <taxon>Gammaproteobacteria</taxon>
        <taxon>Chromatiales</taxon>
        <taxon>Chromatiaceae</taxon>
        <taxon>Imhoffiella</taxon>
    </lineage>
</organism>
<dbReference type="AlphaFoldDB" id="W9V6U7"/>
<dbReference type="OrthoDB" id="371214at2"/>
<protein>
    <recommendedName>
        <fullName evidence="3">Fido domain-containing protein</fullName>
    </recommendedName>
</protein>
<dbReference type="Gene3D" id="1.10.3290.10">
    <property type="entry name" value="Fido-like domain"/>
    <property type="match status" value="1"/>
</dbReference>
<sequence length="234" mass="26603">MPNVRLDLRAIEHSLLGVREHFDQINATLDTEHDPFSDEVLGHMMAGYRFLDQLQEGDIDLFAVGNSRLLLHLNCLIVCEPRQNALAECSEHFRETERRFYDDSNRGGIRALMNYLADHRHPSVWERAAGVYMQTLSSPQLFFEGNHRTGALLISHILLRGGEPPFVLNVQNAKAYFEPSSLIKGYRKGSLRAMFQAPRLRTLLAELLQTTVDPRHLLTPASMRPKTAHPHSAL</sequence>
<dbReference type="SUPFAM" id="SSF140931">
    <property type="entry name" value="Fic-like"/>
    <property type="match status" value="1"/>
</dbReference>
<evidence type="ECO:0008006" key="3">
    <source>
        <dbReference type="Google" id="ProtNLM"/>
    </source>
</evidence>
<comment type="caution">
    <text evidence="1">The sequence shown here is derived from an EMBL/GenBank/DDBJ whole genome shotgun (WGS) entry which is preliminary data.</text>
</comment>
<evidence type="ECO:0000313" key="2">
    <source>
        <dbReference type="Proteomes" id="UP000019460"/>
    </source>
</evidence>
<reference evidence="1 2" key="1">
    <citation type="submission" date="2012-11" db="EMBL/GenBank/DDBJ databases">
        <title>Genome assembly of Thiorhodococcus sp. AK35.</title>
        <authorList>
            <person name="Nupur N."/>
            <person name="Khatri I."/>
            <person name="Subramanian S."/>
            <person name="Pinnaka A."/>
        </authorList>
    </citation>
    <scope>NUCLEOTIDE SEQUENCE [LARGE SCALE GENOMIC DNA]</scope>
    <source>
        <strain evidence="1 2">AK35</strain>
    </source>
</reference>
<dbReference type="Proteomes" id="UP000019460">
    <property type="component" value="Unassembled WGS sequence"/>
</dbReference>
<keyword evidence="2" id="KW-1185">Reference proteome</keyword>
<evidence type="ECO:0000313" key="1">
    <source>
        <dbReference type="EMBL" id="EXJ12626.1"/>
    </source>
</evidence>
<proteinExistence type="predicted"/>
<dbReference type="PATRIC" id="fig|1249627.3.peg.4107"/>
<dbReference type="eggNOG" id="COG3177">
    <property type="taxonomic scope" value="Bacteria"/>
</dbReference>
<dbReference type="STRING" id="1249627.D779_4044"/>
<dbReference type="RefSeq" id="WP_052348322.1">
    <property type="nucleotide sequence ID" value="NZ_AONC01000085.1"/>
</dbReference>
<dbReference type="EMBL" id="AONC01000085">
    <property type="protein sequence ID" value="EXJ12626.1"/>
    <property type="molecule type" value="Genomic_DNA"/>
</dbReference>
<name>W9V6U7_9GAMM</name>